<accession>G3B269</accession>
<evidence type="ECO:0000256" key="6">
    <source>
        <dbReference type="ARBA" id="ARBA00023239"/>
    </source>
</evidence>
<dbReference type="OrthoDB" id="983542at2759"/>
<dbReference type="Proteomes" id="UP000000707">
    <property type="component" value="Unassembled WGS sequence"/>
</dbReference>
<dbReference type="GO" id="GO:0005737">
    <property type="term" value="C:cytoplasm"/>
    <property type="evidence" value="ECO:0007669"/>
    <property type="project" value="TreeGrafter"/>
</dbReference>
<evidence type="ECO:0000256" key="7">
    <source>
        <dbReference type="ARBA" id="ARBA00047848"/>
    </source>
</evidence>
<dbReference type="CDD" id="cd04905">
    <property type="entry name" value="ACT_CM-PDT"/>
    <property type="match status" value="1"/>
</dbReference>
<dbReference type="HOGENOM" id="CLU_035008_5_1_1"/>
<gene>
    <name evidence="10" type="ORF">CANTEDRAFT_97481</name>
</gene>
<dbReference type="PIRSF" id="PIRSF001500">
    <property type="entry name" value="Chor_mut_pdt_Ppr"/>
    <property type="match status" value="1"/>
</dbReference>
<protein>
    <recommendedName>
        <fullName evidence="2">prephenate dehydratase</fullName>
        <ecNumber evidence="2">4.2.1.51</ecNumber>
    </recommendedName>
</protein>
<dbReference type="GO" id="GO:0009094">
    <property type="term" value="P:L-phenylalanine biosynthetic process"/>
    <property type="evidence" value="ECO:0007669"/>
    <property type="project" value="UniProtKB-UniPathway"/>
</dbReference>
<feature type="domain" description="ACT" evidence="9">
    <location>
        <begin position="205"/>
        <end position="284"/>
    </location>
</feature>
<dbReference type="InterPro" id="IPR018528">
    <property type="entry name" value="Preph_deHydtase_CS"/>
</dbReference>
<dbReference type="Gene3D" id="3.40.190.10">
    <property type="entry name" value="Periplasmic binding protein-like II"/>
    <property type="match status" value="2"/>
</dbReference>
<dbReference type="CDD" id="cd13532">
    <property type="entry name" value="PBP2_PDT_like"/>
    <property type="match status" value="1"/>
</dbReference>
<reference evidence="10 11" key="1">
    <citation type="journal article" date="2011" name="Proc. Natl. Acad. Sci. U.S.A.">
        <title>Comparative genomics of xylose-fermenting fungi for enhanced biofuel production.</title>
        <authorList>
            <person name="Wohlbach D.J."/>
            <person name="Kuo A."/>
            <person name="Sato T.K."/>
            <person name="Potts K.M."/>
            <person name="Salamov A.A."/>
            <person name="LaButti K.M."/>
            <person name="Sun H."/>
            <person name="Clum A."/>
            <person name="Pangilinan J.L."/>
            <person name="Lindquist E.A."/>
            <person name="Lucas S."/>
            <person name="Lapidus A."/>
            <person name="Jin M."/>
            <person name="Gunawan C."/>
            <person name="Balan V."/>
            <person name="Dale B.E."/>
            <person name="Jeffries T.W."/>
            <person name="Zinkel R."/>
            <person name="Barry K.W."/>
            <person name="Grigoriev I.V."/>
            <person name="Gasch A.P."/>
        </authorList>
    </citation>
    <scope>NUCLEOTIDE SEQUENCE [LARGE SCALE GENOMIC DNA]</scope>
    <source>
        <strain evidence="11">ATCC 10573 / BCRC 21748 / CBS 615 / JCM 9827 / NBRC 10315 / NRRL Y-1498 / VKM Y-70</strain>
    </source>
</reference>
<dbReference type="KEGG" id="cten:18250688"/>
<dbReference type="GeneID" id="18250688"/>
<keyword evidence="4" id="KW-0057">Aromatic amino acid biosynthesis</keyword>
<dbReference type="PROSITE" id="PS00857">
    <property type="entry name" value="PREPHENATE_DEHYDR_1"/>
    <property type="match status" value="1"/>
</dbReference>
<keyword evidence="5" id="KW-0584">Phenylalanine biosynthesis</keyword>
<dbReference type="FunFam" id="3.40.190.10:FF:000034">
    <property type="entry name" value="Chorismate mutase/prephenate dehydratase"/>
    <property type="match status" value="1"/>
</dbReference>
<dbReference type="GO" id="GO:0004664">
    <property type="term" value="F:prephenate dehydratase activity"/>
    <property type="evidence" value="ECO:0007669"/>
    <property type="project" value="UniProtKB-EC"/>
</dbReference>
<dbReference type="EC" id="4.2.1.51" evidence="2"/>
<dbReference type="InterPro" id="IPR008242">
    <property type="entry name" value="Chor_mutase/pphenate_deHydtase"/>
</dbReference>
<comment type="pathway">
    <text evidence="1">Amino-acid biosynthesis; L-phenylalanine biosynthesis; phenylpyruvate from prephenate: step 1/1.</text>
</comment>
<sequence>MVKVAFLGPKGTYTHQAVLQEFGEDIQILPQLSIGDCFKAVDSNEVDYSVVPFENSTNGQVVFTYDLIRDWYMRKNAPPKFKIVGEQFVFIHHNLLSKELDVHNITKVYSHPQVWGQVTNFLSTLNPNVVRADCSSTSKAAEIVRLSNEKGVACISSAMCSKLYNLPIIKPNIEDNRGNTTRFLILGETGLPKKAAVPKYITSIIFTVNSDQEPGALCSALTAFQENNTNLISINSRPSAEKNWSYAFFVEVIGNYLTDENVQNSLKSLNSKCSEIVTLGVFERTTR</sequence>
<evidence type="ECO:0000256" key="2">
    <source>
        <dbReference type="ARBA" id="ARBA00013147"/>
    </source>
</evidence>
<dbReference type="AlphaFoldDB" id="G3B269"/>
<dbReference type="EMBL" id="GL996515">
    <property type="protein sequence ID" value="EGV64609.1"/>
    <property type="molecule type" value="Genomic_DNA"/>
</dbReference>
<comment type="catalytic activity">
    <reaction evidence="7">
        <text>prephenate + H(+) = 3-phenylpyruvate + CO2 + H2O</text>
        <dbReference type="Rhea" id="RHEA:21648"/>
        <dbReference type="ChEBI" id="CHEBI:15377"/>
        <dbReference type="ChEBI" id="CHEBI:15378"/>
        <dbReference type="ChEBI" id="CHEBI:16526"/>
        <dbReference type="ChEBI" id="CHEBI:18005"/>
        <dbReference type="ChEBI" id="CHEBI:29934"/>
        <dbReference type="EC" id="4.2.1.51"/>
    </reaction>
</comment>
<dbReference type="FunFam" id="3.40.190.10:FF:000254">
    <property type="entry name" value="Prephenate dehydratase"/>
    <property type="match status" value="1"/>
</dbReference>
<dbReference type="PANTHER" id="PTHR21022:SF19">
    <property type="entry name" value="PREPHENATE DEHYDRATASE-RELATED"/>
    <property type="match status" value="1"/>
</dbReference>
<dbReference type="PANTHER" id="PTHR21022">
    <property type="entry name" value="PREPHENATE DEHYDRATASE P PROTEIN"/>
    <property type="match status" value="1"/>
</dbReference>
<organism evidence="11">
    <name type="scientific">Candida tenuis (strain ATCC 10573 / BCRC 21748 / CBS 615 / JCM 9827 / NBRC 10315 / NRRL Y-1498 / VKM Y-70)</name>
    <name type="common">Yeast</name>
    <name type="synonym">Yamadazyma tenuis</name>
    <dbReference type="NCBI Taxonomy" id="590646"/>
    <lineage>
        <taxon>Eukaryota</taxon>
        <taxon>Fungi</taxon>
        <taxon>Dikarya</taxon>
        <taxon>Ascomycota</taxon>
        <taxon>Saccharomycotina</taxon>
        <taxon>Pichiomycetes</taxon>
        <taxon>Debaryomycetaceae</taxon>
        <taxon>Yamadazyma</taxon>
    </lineage>
</organism>
<evidence type="ECO:0000256" key="3">
    <source>
        <dbReference type="ARBA" id="ARBA00022605"/>
    </source>
</evidence>
<name>G3B269_CANTC</name>
<evidence type="ECO:0000256" key="5">
    <source>
        <dbReference type="ARBA" id="ARBA00023222"/>
    </source>
</evidence>
<evidence type="ECO:0000313" key="11">
    <source>
        <dbReference type="Proteomes" id="UP000000707"/>
    </source>
</evidence>
<evidence type="ECO:0000256" key="1">
    <source>
        <dbReference type="ARBA" id="ARBA00004741"/>
    </source>
</evidence>
<dbReference type="InterPro" id="IPR045865">
    <property type="entry name" value="ACT-like_dom_sf"/>
</dbReference>
<dbReference type="PROSITE" id="PS51671">
    <property type="entry name" value="ACT"/>
    <property type="match status" value="1"/>
</dbReference>
<keyword evidence="6" id="KW-0456">Lyase</keyword>
<feature type="domain" description="Prephenate dehydratase" evidence="8">
    <location>
        <begin position="3"/>
        <end position="188"/>
    </location>
</feature>
<dbReference type="UniPathway" id="UPA00121">
    <property type="reaction ID" value="UER00345"/>
</dbReference>
<evidence type="ECO:0000256" key="4">
    <source>
        <dbReference type="ARBA" id="ARBA00023141"/>
    </source>
</evidence>
<evidence type="ECO:0000259" key="8">
    <source>
        <dbReference type="PROSITE" id="PS51171"/>
    </source>
</evidence>
<dbReference type="Gene3D" id="3.30.70.260">
    <property type="match status" value="1"/>
</dbReference>
<keyword evidence="3" id="KW-0028">Amino-acid biosynthesis</keyword>
<dbReference type="PROSITE" id="PS51171">
    <property type="entry name" value="PREPHENATE_DEHYDR_3"/>
    <property type="match status" value="1"/>
</dbReference>
<evidence type="ECO:0000259" key="9">
    <source>
        <dbReference type="PROSITE" id="PS51671"/>
    </source>
</evidence>
<dbReference type="InterPro" id="IPR001086">
    <property type="entry name" value="Preph_deHydtase"/>
</dbReference>
<dbReference type="eggNOG" id="KOG2797">
    <property type="taxonomic scope" value="Eukaryota"/>
</dbReference>
<dbReference type="Pfam" id="PF01842">
    <property type="entry name" value="ACT"/>
    <property type="match status" value="1"/>
</dbReference>
<evidence type="ECO:0000313" key="10">
    <source>
        <dbReference type="EMBL" id="EGV64609.1"/>
    </source>
</evidence>
<dbReference type="SUPFAM" id="SSF55021">
    <property type="entry name" value="ACT-like"/>
    <property type="match status" value="1"/>
</dbReference>
<dbReference type="SUPFAM" id="SSF53850">
    <property type="entry name" value="Periplasmic binding protein-like II"/>
    <property type="match status" value="1"/>
</dbReference>
<dbReference type="Pfam" id="PF00800">
    <property type="entry name" value="PDT"/>
    <property type="match status" value="1"/>
</dbReference>
<dbReference type="InterPro" id="IPR002912">
    <property type="entry name" value="ACT_dom"/>
</dbReference>
<dbReference type="STRING" id="590646.G3B269"/>
<proteinExistence type="predicted"/>
<keyword evidence="11" id="KW-1185">Reference proteome</keyword>